<dbReference type="eggNOG" id="ENOG5032BD8">
    <property type="taxonomic scope" value="Bacteria"/>
</dbReference>
<feature type="compositionally biased region" description="Acidic residues" evidence="1">
    <location>
        <begin position="74"/>
        <end position="91"/>
    </location>
</feature>
<protein>
    <submittedName>
        <fullName evidence="3">Uncharacterized protein</fullName>
    </submittedName>
</protein>
<feature type="region of interest" description="Disordered" evidence="1">
    <location>
        <begin position="1"/>
        <end position="95"/>
    </location>
</feature>
<dbReference type="EMBL" id="JDYK01000004">
    <property type="protein sequence ID" value="EWS81924.1"/>
    <property type="molecule type" value="Genomic_DNA"/>
</dbReference>
<comment type="caution">
    <text evidence="3">The sequence shown here is derived from an EMBL/GenBank/DDBJ whole genome shotgun (WGS) entry which is preliminary data.</text>
</comment>
<feature type="transmembrane region" description="Helical" evidence="2">
    <location>
        <begin position="136"/>
        <end position="163"/>
    </location>
</feature>
<reference evidence="3 4" key="1">
    <citation type="submission" date="2014-02" db="EMBL/GenBank/DDBJ databases">
        <title>Genome sequence of Brachybacterium phenoliresistens strain W13A50.</title>
        <authorList>
            <person name="Wang X."/>
        </authorList>
    </citation>
    <scope>NUCLEOTIDE SEQUENCE [LARGE SCALE GENOMIC DNA]</scope>
    <source>
        <strain evidence="3 4">W13A50</strain>
    </source>
</reference>
<dbReference type="Proteomes" id="UP000023067">
    <property type="component" value="Unassembled WGS sequence"/>
</dbReference>
<feature type="compositionally biased region" description="Pro residues" evidence="1">
    <location>
        <begin position="7"/>
        <end position="19"/>
    </location>
</feature>
<proteinExistence type="predicted"/>
<name>Z9JUP0_9MICO</name>
<keyword evidence="2" id="KW-0812">Transmembrane</keyword>
<accession>Z9JUP0</accession>
<feature type="compositionally biased region" description="Low complexity" evidence="1">
    <location>
        <begin position="31"/>
        <end position="48"/>
    </location>
</feature>
<evidence type="ECO:0000256" key="2">
    <source>
        <dbReference type="SAM" id="Phobius"/>
    </source>
</evidence>
<dbReference type="RefSeq" id="WP_051486590.1">
    <property type="nucleotide sequence ID" value="NZ_BAAAOW010000003.1"/>
</dbReference>
<feature type="transmembrane region" description="Helical" evidence="2">
    <location>
        <begin position="108"/>
        <end position="130"/>
    </location>
</feature>
<evidence type="ECO:0000313" key="3">
    <source>
        <dbReference type="EMBL" id="EWS81924.1"/>
    </source>
</evidence>
<dbReference type="AlphaFoldDB" id="Z9JUP0"/>
<gene>
    <name evidence="3" type="ORF">BF93_13930</name>
</gene>
<organism evidence="3 4">
    <name type="scientific">Brachybacterium phenoliresistens</name>
    <dbReference type="NCBI Taxonomy" id="396014"/>
    <lineage>
        <taxon>Bacteria</taxon>
        <taxon>Bacillati</taxon>
        <taxon>Actinomycetota</taxon>
        <taxon>Actinomycetes</taxon>
        <taxon>Micrococcales</taxon>
        <taxon>Dermabacteraceae</taxon>
        <taxon>Brachybacterium</taxon>
    </lineage>
</organism>
<keyword evidence="4" id="KW-1185">Reference proteome</keyword>
<dbReference type="HOGENOM" id="CLU_1552345_0_0_11"/>
<dbReference type="PATRIC" id="fig|396014.3.peg.1137"/>
<dbReference type="STRING" id="396014.BF93_13930"/>
<evidence type="ECO:0000313" key="4">
    <source>
        <dbReference type="Proteomes" id="UP000023067"/>
    </source>
</evidence>
<sequence length="172" mass="17443">MTHPSDPASPQPGSTPAPAPDAAESPDHPVPADAPGEAPAADGPAVDAPEADAAEADAPAADAPEADGPRGAESAEEDGPAADAADAEDSSTPEGTVILVRRRRMPSLGFWVLGCMLLAALAGAVVAYVVEVRYLAGMVYFAVTGAVFFGLPLAALAALVDALRHRRTDRRR</sequence>
<keyword evidence="2" id="KW-1133">Transmembrane helix</keyword>
<evidence type="ECO:0000256" key="1">
    <source>
        <dbReference type="SAM" id="MobiDB-lite"/>
    </source>
</evidence>
<keyword evidence="2" id="KW-0472">Membrane</keyword>